<dbReference type="SUPFAM" id="SSF52540">
    <property type="entry name" value="P-loop containing nucleoside triphosphate hydrolases"/>
    <property type="match status" value="1"/>
</dbReference>
<dbReference type="InterPro" id="IPR050921">
    <property type="entry name" value="T4SS_GSP_E_ATPase"/>
</dbReference>
<dbReference type="RefSeq" id="WP_240985100.1">
    <property type="nucleotide sequence ID" value="NZ_CDGJ01000037.1"/>
</dbReference>
<dbReference type="Gene3D" id="3.40.50.300">
    <property type="entry name" value="P-loop containing nucleotide triphosphate hydrolases"/>
    <property type="match status" value="1"/>
</dbReference>
<dbReference type="PROSITE" id="PS00662">
    <property type="entry name" value="T2SP_E"/>
    <property type="match status" value="1"/>
</dbReference>
<accession>A0A8S0WP09</accession>
<dbReference type="InterPro" id="IPR006321">
    <property type="entry name" value="PilT/PilU"/>
</dbReference>
<reference evidence="4" key="1">
    <citation type="submission" date="2014-11" db="EMBL/GenBank/DDBJ databases">
        <authorList>
            <person name="Hornung B.V."/>
        </authorList>
    </citation>
    <scope>NUCLEOTIDE SEQUENCE</scope>
    <source>
        <strain evidence="4">INE</strain>
    </source>
</reference>
<dbReference type="Proteomes" id="UP000836597">
    <property type="component" value="Chromosome"/>
</dbReference>
<dbReference type="EMBL" id="LR746496">
    <property type="protein sequence ID" value="CAA7601594.1"/>
    <property type="molecule type" value="Genomic_DNA"/>
</dbReference>
<dbReference type="KEGG" id="aacx:DEACI_2261"/>
<dbReference type="Proteomes" id="UP001071230">
    <property type="component" value="Unassembled WGS sequence"/>
</dbReference>
<comment type="similarity">
    <text evidence="1">Belongs to the GSP E family.</text>
</comment>
<dbReference type="NCBIfam" id="TIGR01420">
    <property type="entry name" value="pilT_fam"/>
    <property type="match status" value="1"/>
</dbReference>
<dbReference type="InterPro" id="IPR001482">
    <property type="entry name" value="T2SS/T4SS_dom"/>
</dbReference>
<gene>
    <name evidence="4" type="ORF">DEACI_1537</name>
    <name evidence="3" type="ORF">DEACI_2261</name>
</gene>
<evidence type="ECO:0000256" key="1">
    <source>
        <dbReference type="ARBA" id="ARBA00006611"/>
    </source>
</evidence>
<evidence type="ECO:0000313" key="3">
    <source>
        <dbReference type="EMBL" id="CAA7601594.1"/>
    </source>
</evidence>
<dbReference type="Pfam" id="PF00437">
    <property type="entry name" value="T2SSE"/>
    <property type="match status" value="1"/>
</dbReference>
<name>A0A8S0WP09_9FIRM</name>
<dbReference type="GO" id="GO:0005524">
    <property type="term" value="F:ATP binding"/>
    <property type="evidence" value="ECO:0007669"/>
    <property type="project" value="InterPro"/>
</dbReference>
<dbReference type="CDD" id="cd01131">
    <property type="entry name" value="PilT"/>
    <property type="match status" value="1"/>
</dbReference>
<dbReference type="PANTHER" id="PTHR30486">
    <property type="entry name" value="TWITCHING MOTILITY PROTEIN PILT"/>
    <property type="match status" value="1"/>
</dbReference>
<feature type="domain" description="Bacterial type II secretion system protein E" evidence="2">
    <location>
        <begin position="194"/>
        <end position="208"/>
    </location>
</feature>
<protein>
    <submittedName>
        <fullName evidence="4">Twitching mobility protein</fullName>
    </submittedName>
    <submittedName>
        <fullName evidence="3">Type II/IV secretion system protein</fullName>
    </submittedName>
</protein>
<keyword evidence="5" id="KW-1185">Reference proteome</keyword>
<evidence type="ECO:0000259" key="2">
    <source>
        <dbReference type="PROSITE" id="PS00662"/>
    </source>
</evidence>
<dbReference type="SMART" id="SM00382">
    <property type="entry name" value="AAA"/>
    <property type="match status" value="1"/>
</dbReference>
<sequence>MMAVEELLRLAGEAKASDIHLSVESPPVFRVDGALLPLSEDKLSRTDVEEFAARLLNQVQAAKFAESGELDFSFGLPGVGRYRMNAFRQRGSVGMVIRLIPFESPAPEALGLPRVAVDLANLGRGLVLVTGPTGSGKSTTLASLIDRINRTRACHIVTIEDPIEYLHRHQKSLVNQREVGNDTRSFATALRAVLRQDPDVILVGEMRDLETMSTAITAAETGHLVFSTLHTNDSTQAVDRMIDVFPPYQQQQIRVQLAAVLQGILAQQLLPRANRRGRVAAIEVLLATPAVRNLIREGKTHQLATVLQTGGKLGMQTMDKAITDLLRQGIITPETAAERMVNPDGLRNAPGF</sequence>
<dbReference type="Gene3D" id="3.30.450.90">
    <property type="match status" value="1"/>
</dbReference>
<reference evidence="3" key="2">
    <citation type="submission" date="2020-01" db="EMBL/GenBank/DDBJ databases">
        <authorList>
            <person name="Hornung B."/>
        </authorList>
    </citation>
    <scope>NUCLEOTIDE SEQUENCE</scope>
    <source>
        <strain evidence="3">PacBioINE</strain>
    </source>
</reference>
<organism evidence="3">
    <name type="scientific">Acididesulfobacillus acetoxydans</name>
    <dbReference type="NCBI Taxonomy" id="1561005"/>
    <lineage>
        <taxon>Bacteria</taxon>
        <taxon>Bacillati</taxon>
        <taxon>Bacillota</taxon>
        <taxon>Clostridia</taxon>
        <taxon>Eubacteriales</taxon>
        <taxon>Peptococcaceae</taxon>
        <taxon>Acididesulfobacillus</taxon>
    </lineage>
</organism>
<dbReference type="AlphaFoldDB" id="A0A8S0WP09"/>
<dbReference type="InterPro" id="IPR027417">
    <property type="entry name" value="P-loop_NTPase"/>
</dbReference>
<evidence type="ECO:0000313" key="5">
    <source>
        <dbReference type="Proteomes" id="UP001071230"/>
    </source>
</evidence>
<dbReference type="GO" id="GO:0016887">
    <property type="term" value="F:ATP hydrolysis activity"/>
    <property type="evidence" value="ECO:0007669"/>
    <property type="project" value="InterPro"/>
</dbReference>
<dbReference type="InterPro" id="IPR003593">
    <property type="entry name" value="AAA+_ATPase"/>
</dbReference>
<evidence type="ECO:0000313" key="4">
    <source>
        <dbReference type="EMBL" id="CEJ07081.1"/>
    </source>
</evidence>
<dbReference type="EMBL" id="CDGJ01000037">
    <property type="protein sequence ID" value="CEJ07081.1"/>
    <property type="molecule type" value="Genomic_DNA"/>
</dbReference>
<proteinExistence type="inferred from homology"/>